<feature type="region of interest" description="Disordered" evidence="3">
    <location>
        <begin position="232"/>
        <end position="303"/>
    </location>
</feature>
<dbReference type="Pfam" id="PF05383">
    <property type="entry name" value="La"/>
    <property type="match status" value="1"/>
</dbReference>
<dbReference type="CDD" id="cd07323">
    <property type="entry name" value="LAM"/>
    <property type="match status" value="1"/>
</dbReference>
<reference evidence="5" key="2">
    <citation type="submission" date="2020-08" db="EMBL/GenBank/DDBJ databases">
        <title>Plant Genome Project.</title>
        <authorList>
            <person name="Zhang R.-G."/>
        </authorList>
    </citation>
    <scope>NUCLEOTIDE SEQUENCE</scope>
    <source>
        <strain evidence="5">Huo1</strain>
        <tissue evidence="5">Leaf</tissue>
    </source>
</reference>
<dbReference type="AlphaFoldDB" id="A0A8X8XYA7"/>
<evidence type="ECO:0000256" key="2">
    <source>
        <dbReference type="PROSITE-ProRule" id="PRU00332"/>
    </source>
</evidence>
<dbReference type="InterPro" id="IPR036388">
    <property type="entry name" value="WH-like_DNA-bd_sf"/>
</dbReference>
<feature type="region of interest" description="Disordered" evidence="3">
    <location>
        <begin position="110"/>
        <end position="207"/>
    </location>
</feature>
<dbReference type="GO" id="GO:0003723">
    <property type="term" value="F:RNA binding"/>
    <property type="evidence" value="ECO:0007669"/>
    <property type="project" value="UniProtKB-UniRule"/>
</dbReference>
<gene>
    <name evidence="5" type="ORF">SASPL_113078</name>
</gene>
<keyword evidence="6" id="KW-1185">Reference proteome</keyword>
<feature type="compositionally biased region" description="Low complexity" evidence="3">
    <location>
        <begin position="138"/>
        <end position="155"/>
    </location>
</feature>
<name>A0A8X8XYA7_SALSN</name>
<dbReference type="SUPFAM" id="SSF46785">
    <property type="entry name" value="Winged helix' DNA-binding domain"/>
    <property type="match status" value="1"/>
</dbReference>
<evidence type="ECO:0000256" key="1">
    <source>
        <dbReference type="ARBA" id="ARBA00022884"/>
    </source>
</evidence>
<evidence type="ECO:0000259" key="4">
    <source>
        <dbReference type="PROSITE" id="PS50961"/>
    </source>
</evidence>
<proteinExistence type="predicted"/>
<dbReference type="SMART" id="SM00715">
    <property type="entry name" value="LA"/>
    <property type="match status" value="1"/>
</dbReference>
<feature type="compositionally biased region" description="Pro residues" evidence="3">
    <location>
        <begin position="292"/>
        <end position="303"/>
    </location>
</feature>
<dbReference type="PANTHER" id="PTHR36781:SF1">
    <property type="entry name" value="OS05G0114600 PROTEIN"/>
    <property type="match status" value="1"/>
</dbReference>
<keyword evidence="1 2" id="KW-0694">RNA-binding</keyword>
<sequence length="627" mass="68054">MVTDSSPPPSDTDPIANGGAHLSPQSRRRSLPSPWASVVRGDPEPNAPPAPAAAASASASASTSSPPMEEALSSDNSESQPENGDSNARRPVWNRPLNGVVEPVTVMGGAVSWPALSETTRSVPRSSSDASRIVSDGSVPSSQAPIISQPPQRSSHNNANNVHGNSGGNNPNPARLRRNRGGGASGGVGRGSFSVSGPSQGLFNQPPLPMPPPFPVFEVPFGVIPTVLDNSVRGPRPIGGGVGPSHSGNDHSTQRINTRRNNNYGPRPRGDGQYHNNHGGRRDHDRREVHHPPPPYAPPPMGYMPPPLPPGAASFMAPPPMMLFPGQMGFNMESPFIYVPPMPPVIFPPANENPLPNPNLSPNPLPNMIVNQIDYYFSDANLVKDPYLKSKMDDNGWVPISLVASFPRVSLLDLYSYGDMIRRRNDWSLWIGSNGDPSSSGSISAPENALAASLNEVSVDDATTHVNGNLGDAREGRLEMADGQLPEDSTIYQGMAGKAVKSVAKAVGEYQFPWKEKLTKYRDELSKGVWGYWELGAWKPLAISARRRARIRKEVLLAGGDWEFDPERKEMKTKRKGHKVDRLAAEKRANTARLMEEMPKMLDDYKKRRWERKMKAEEDAAKKALNE</sequence>
<protein>
    <recommendedName>
        <fullName evidence="4">HTH La-type RNA-binding domain-containing protein</fullName>
    </recommendedName>
</protein>
<dbReference type="Proteomes" id="UP000298416">
    <property type="component" value="Unassembled WGS sequence"/>
</dbReference>
<feature type="compositionally biased region" description="Gly residues" evidence="3">
    <location>
        <begin position="181"/>
        <end position="190"/>
    </location>
</feature>
<organism evidence="5">
    <name type="scientific">Salvia splendens</name>
    <name type="common">Scarlet sage</name>
    <dbReference type="NCBI Taxonomy" id="180675"/>
    <lineage>
        <taxon>Eukaryota</taxon>
        <taxon>Viridiplantae</taxon>
        <taxon>Streptophyta</taxon>
        <taxon>Embryophyta</taxon>
        <taxon>Tracheophyta</taxon>
        <taxon>Spermatophyta</taxon>
        <taxon>Magnoliopsida</taxon>
        <taxon>eudicotyledons</taxon>
        <taxon>Gunneridae</taxon>
        <taxon>Pentapetalae</taxon>
        <taxon>asterids</taxon>
        <taxon>lamiids</taxon>
        <taxon>Lamiales</taxon>
        <taxon>Lamiaceae</taxon>
        <taxon>Nepetoideae</taxon>
        <taxon>Mentheae</taxon>
        <taxon>Salviinae</taxon>
        <taxon>Salvia</taxon>
        <taxon>Salvia subgen. Calosphace</taxon>
        <taxon>core Calosphace</taxon>
    </lineage>
</organism>
<evidence type="ECO:0000256" key="3">
    <source>
        <dbReference type="SAM" id="MobiDB-lite"/>
    </source>
</evidence>
<dbReference type="InterPro" id="IPR006630">
    <property type="entry name" value="La_HTH"/>
</dbReference>
<feature type="compositionally biased region" description="Polar residues" evidence="3">
    <location>
        <begin position="73"/>
        <end position="86"/>
    </location>
</feature>
<feature type="compositionally biased region" description="Basic and acidic residues" evidence="3">
    <location>
        <begin position="280"/>
        <end position="291"/>
    </location>
</feature>
<reference evidence="5" key="1">
    <citation type="submission" date="2018-01" db="EMBL/GenBank/DDBJ databases">
        <authorList>
            <person name="Mao J.F."/>
        </authorList>
    </citation>
    <scope>NUCLEOTIDE SEQUENCE</scope>
    <source>
        <strain evidence="5">Huo1</strain>
        <tissue evidence="5">Leaf</tissue>
    </source>
</reference>
<dbReference type="EMBL" id="PNBA02000005">
    <property type="protein sequence ID" value="KAG6422700.1"/>
    <property type="molecule type" value="Genomic_DNA"/>
</dbReference>
<dbReference type="InterPro" id="IPR036390">
    <property type="entry name" value="WH_DNA-bd_sf"/>
</dbReference>
<evidence type="ECO:0000313" key="6">
    <source>
        <dbReference type="Proteomes" id="UP000298416"/>
    </source>
</evidence>
<feature type="compositionally biased region" description="Low complexity" evidence="3">
    <location>
        <begin position="52"/>
        <end position="67"/>
    </location>
</feature>
<dbReference type="PANTHER" id="PTHR36781">
    <property type="entry name" value="OS05G0114600 PROTEIN"/>
    <property type="match status" value="1"/>
</dbReference>
<comment type="caution">
    <text evidence="5">The sequence shown here is derived from an EMBL/GenBank/DDBJ whole genome shotgun (WGS) entry which is preliminary data.</text>
</comment>
<dbReference type="PROSITE" id="PS50961">
    <property type="entry name" value="HTH_LA"/>
    <property type="match status" value="1"/>
</dbReference>
<evidence type="ECO:0000313" key="5">
    <source>
        <dbReference type="EMBL" id="KAG6422700.1"/>
    </source>
</evidence>
<dbReference type="Gene3D" id="1.10.10.10">
    <property type="entry name" value="Winged helix-like DNA-binding domain superfamily/Winged helix DNA-binding domain"/>
    <property type="match status" value="1"/>
</dbReference>
<accession>A0A8X8XYA7</accession>
<feature type="compositionally biased region" description="Polar residues" evidence="3">
    <location>
        <begin position="117"/>
        <end position="130"/>
    </location>
</feature>
<feature type="domain" description="HTH La-type RNA-binding" evidence="4">
    <location>
        <begin position="359"/>
        <end position="452"/>
    </location>
</feature>
<feature type="region of interest" description="Disordered" evidence="3">
    <location>
        <begin position="1"/>
        <end position="97"/>
    </location>
</feature>
<feature type="compositionally biased region" description="Pro residues" evidence="3">
    <location>
        <begin position="1"/>
        <end position="11"/>
    </location>
</feature>